<protein>
    <submittedName>
        <fullName evidence="1">Type 2 DNA topoisomerase 6 subunit B-like</fullName>
    </submittedName>
</protein>
<dbReference type="Proteomes" id="UP000288805">
    <property type="component" value="Unassembled WGS sequence"/>
</dbReference>
<sequence>MDGVASVPKLCLHVTSFQSRLPFFFFFPKISNLSLQLISSAIQRCRMSEDLCRLSVVLKHSPVSDPPILGISISDTGVGSCLEEFKDLRYSRDWASFEKWASRGVLFHDLKVKLMDGELSVTTTSICDREIHHYHLNLKESVPTNMLTELPSKPKNGAKFSGTEISLSTFERMDDLLAEITHFFRKVGCSIILTLLSNNAGELSKAG</sequence>
<dbReference type="GO" id="GO:0016853">
    <property type="term" value="F:isomerase activity"/>
    <property type="evidence" value="ECO:0007669"/>
    <property type="project" value="UniProtKB-KW"/>
</dbReference>
<dbReference type="GO" id="GO:0042138">
    <property type="term" value="P:meiotic DNA double-strand break formation"/>
    <property type="evidence" value="ECO:0007669"/>
    <property type="project" value="InterPro"/>
</dbReference>
<accession>A0A438J5X0</accession>
<keyword evidence="1" id="KW-0413">Isomerase</keyword>
<reference evidence="1 2" key="1">
    <citation type="journal article" date="2018" name="PLoS Genet.">
        <title>Population sequencing reveals clonal diversity and ancestral inbreeding in the grapevine cultivar Chardonnay.</title>
        <authorList>
            <person name="Roach M.J."/>
            <person name="Johnson D.L."/>
            <person name="Bohlmann J."/>
            <person name="van Vuuren H.J."/>
            <person name="Jones S.J."/>
            <person name="Pretorius I.S."/>
            <person name="Schmidt S.A."/>
            <person name="Borneman A.R."/>
        </authorList>
    </citation>
    <scope>NUCLEOTIDE SEQUENCE [LARGE SCALE GENOMIC DNA]</scope>
    <source>
        <strain evidence="2">cv. Chardonnay</strain>
        <tissue evidence="1">Leaf</tissue>
    </source>
</reference>
<dbReference type="EMBL" id="QGNW01000061">
    <property type="protein sequence ID" value="RVX04348.1"/>
    <property type="molecule type" value="Genomic_DNA"/>
</dbReference>
<comment type="caution">
    <text evidence="1">The sequence shown here is derived from an EMBL/GenBank/DDBJ whole genome shotgun (WGS) entry which is preliminary data.</text>
</comment>
<name>A0A438J5X0_VITVI</name>
<evidence type="ECO:0000313" key="1">
    <source>
        <dbReference type="EMBL" id="RVX04348.1"/>
    </source>
</evidence>
<proteinExistence type="predicted"/>
<organism evidence="1 2">
    <name type="scientific">Vitis vinifera</name>
    <name type="common">Grape</name>
    <dbReference type="NCBI Taxonomy" id="29760"/>
    <lineage>
        <taxon>Eukaryota</taxon>
        <taxon>Viridiplantae</taxon>
        <taxon>Streptophyta</taxon>
        <taxon>Embryophyta</taxon>
        <taxon>Tracheophyta</taxon>
        <taxon>Spermatophyta</taxon>
        <taxon>Magnoliopsida</taxon>
        <taxon>eudicotyledons</taxon>
        <taxon>Gunneridae</taxon>
        <taxon>Pentapetalae</taxon>
        <taxon>rosids</taxon>
        <taxon>Vitales</taxon>
        <taxon>Vitaceae</taxon>
        <taxon>Viteae</taxon>
        <taxon>Vitis</taxon>
    </lineage>
</organism>
<evidence type="ECO:0000313" key="2">
    <source>
        <dbReference type="Proteomes" id="UP000288805"/>
    </source>
</evidence>
<dbReference type="InterPro" id="IPR034566">
    <property type="entry name" value="MTOPVIB_plant"/>
</dbReference>
<dbReference type="PANTHER" id="PTHR36722">
    <property type="entry name" value="TYPE 2 DNA TOPOISOMERASE 6 SUBUNIT B-LIKE"/>
    <property type="match status" value="1"/>
</dbReference>
<dbReference type="PANTHER" id="PTHR36722:SF1">
    <property type="entry name" value="TYPE 2 DNA TOPOISOMERASE 6 SUBUNIT B-LIKE"/>
    <property type="match status" value="1"/>
</dbReference>
<gene>
    <name evidence="1" type="primary">MTOPVIB_1</name>
    <name evidence="1" type="ORF">CK203_018604</name>
</gene>
<dbReference type="AlphaFoldDB" id="A0A438J5X0"/>